<dbReference type="Proteomes" id="UP000664940">
    <property type="component" value="Unassembled WGS sequence"/>
</dbReference>
<evidence type="ECO:0000313" key="2">
    <source>
        <dbReference type="Proteomes" id="UP000664940"/>
    </source>
</evidence>
<reference evidence="1 2" key="1">
    <citation type="journal article" date="2020" name="Nature">
        <title>Six reference-quality genomes reveal evolution of bat adaptations.</title>
        <authorList>
            <person name="Jebb D."/>
            <person name="Huang Z."/>
            <person name="Pippel M."/>
            <person name="Hughes G.M."/>
            <person name="Lavrichenko K."/>
            <person name="Devanna P."/>
            <person name="Winkler S."/>
            <person name="Jermiin L.S."/>
            <person name="Skirmuntt E.C."/>
            <person name="Katzourakis A."/>
            <person name="Burkitt-Gray L."/>
            <person name="Ray D.A."/>
            <person name="Sullivan K.A.M."/>
            <person name="Roscito J.G."/>
            <person name="Kirilenko B.M."/>
            <person name="Davalos L.M."/>
            <person name="Corthals A.P."/>
            <person name="Power M.L."/>
            <person name="Jones G."/>
            <person name="Ransome R.D."/>
            <person name="Dechmann D.K.N."/>
            <person name="Locatelli A.G."/>
            <person name="Puechmaille S.J."/>
            <person name="Fedrigo O."/>
            <person name="Jarvis E.D."/>
            <person name="Hiller M."/>
            <person name="Vernes S.C."/>
            <person name="Myers E.W."/>
            <person name="Teeling E.C."/>
        </authorList>
    </citation>
    <scope>NUCLEOTIDE SEQUENCE [LARGE SCALE GENOMIC DNA]</scope>
    <source>
        <strain evidence="1">Bat1K_MPI-CBG_1</strain>
    </source>
</reference>
<name>A0A834BB57_9CHIR</name>
<protein>
    <submittedName>
        <fullName evidence="1">PC4 and SFRS1 interacting protein 1</fullName>
    </submittedName>
</protein>
<dbReference type="EMBL" id="JABVXQ010000002">
    <property type="protein sequence ID" value="KAF6126623.1"/>
    <property type="molecule type" value="Genomic_DNA"/>
</dbReference>
<gene>
    <name evidence="1" type="ORF">HJG60_015699</name>
</gene>
<comment type="caution">
    <text evidence="1">The sequence shown here is derived from an EMBL/GenBank/DDBJ whole genome shotgun (WGS) entry which is preliminary data.</text>
</comment>
<evidence type="ECO:0000313" key="1">
    <source>
        <dbReference type="EMBL" id="KAF6126623.1"/>
    </source>
</evidence>
<dbReference type="AlphaFoldDB" id="A0A834BB57"/>
<sequence>MIKKVKRREKVEETFRLLIEGICSKANMRKKQQIENASKKNRWKLSSKYFLILNFDFSLKLA</sequence>
<organism evidence="1 2">
    <name type="scientific">Phyllostomus discolor</name>
    <name type="common">pale spear-nosed bat</name>
    <dbReference type="NCBI Taxonomy" id="89673"/>
    <lineage>
        <taxon>Eukaryota</taxon>
        <taxon>Metazoa</taxon>
        <taxon>Chordata</taxon>
        <taxon>Craniata</taxon>
        <taxon>Vertebrata</taxon>
        <taxon>Euteleostomi</taxon>
        <taxon>Mammalia</taxon>
        <taxon>Eutheria</taxon>
        <taxon>Laurasiatheria</taxon>
        <taxon>Chiroptera</taxon>
        <taxon>Yangochiroptera</taxon>
        <taxon>Phyllostomidae</taxon>
        <taxon>Phyllostominae</taxon>
        <taxon>Phyllostomus</taxon>
    </lineage>
</organism>
<accession>A0A834BB57</accession>
<proteinExistence type="predicted"/>